<evidence type="ECO:0000313" key="2">
    <source>
        <dbReference type="Proteomes" id="UP000695022"/>
    </source>
</evidence>
<organism evidence="2 3">
    <name type="scientific">Priapulus caudatus</name>
    <name type="common">Priapulid worm</name>
    <dbReference type="NCBI Taxonomy" id="37621"/>
    <lineage>
        <taxon>Eukaryota</taxon>
        <taxon>Metazoa</taxon>
        <taxon>Ecdysozoa</taxon>
        <taxon>Scalidophora</taxon>
        <taxon>Priapulida</taxon>
        <taxon>Priapulimorpha</taxon>
        <taxon>Priapulimorphida</taxon>
        <taxon>Priapulidae</taxon>
        <taxon>Priapulus</taxon>
    </lineage>
</organism>
<proteinExistence type="predicted"/>
<dbReference type="PROSITE" id="PS50004">
    <property type="entry name" value="C2"/>
    <property type="match status" value="1"/>
</dbReference>
<dbReference type="GeneID" id="106820438"/>
<dbReference type="InterPro" id="IPR000008">
    <property type="entry name" value="C2_dom"/>
</dbReference>
<gene>
    <name evidence="3" type="primary">LOC106820438</name>
</gene>
<name>A0ABM1F7M0_PRICU</name>
<feature type="domain" description="C2" evidence="1">
    <location>
        <begin position="1"/>
        <end position="94"/>
    </location>
</feature>
<keyword evidence="2" id="KW-1185">Reference proteome</keyword>
<evidence type="ECO:0000259" key="1">
    <source>
        <dbReference type="PROSITE" id="PS50004"/>
    </source>
</evidence>
<accession>A0ABM1F7M0</accession>
<dbReference type="PANTHER" id="PTHR10024:SF348">
    <property type="entry name" value="SYNAPTOTAGMIN-17"/>
    <property type="match status" value="1"/>
</dbReference>
<dbReference type="RefSeq" id="XP_014680441.1">
    <property type="nucleotide sequence ID" value="XM_014824955.1"/>
</dbReference>
<sequence>AYVKLSLVHDEKVVKTKRTSVQRATIDPVFNETLNFNVMPPALPDVSLVVSIADRTSDALIGRIVLGKHATGPPEMTHWGRMLHSYRTSVAQWHSLRTKDECDRLSAASLAVSRP</sequence>
<evidence type="ECO:0000313" key="3">
    <source>
        <dbReference type="RefSeq" id="XP_014680441.1"/>
    </source>
</evidence>
<dbReference type="Proteomes" id="UP000695022">
    <property type="component" value="Unplaced"/>
</dbReference>
<feature type="non-terminal residue" evidence="3">
    <location>
        <position position="1"/>
    </location>
</feature>
<dbReference type="InterPro" id="IPR035892">
    <property type="entry name" value="C2_domain_sf"/>
</dbReference>
<reference evidence="3" key="1">
    <citation type="submission" date="2025-08" db="UniProtKB">
        <authorList>
            <consortium name="RefSeq"/>
        </authorList>
    </citation>
    <scope>IDENTIFICATION</scope>
</reference>
<dbReference type="Pfam" id="PF00168">
    <property type="entry name" value="C2"/>
    <property type="match status" value="1"/>
</dbReference>
<dbReference type="SUPFAM" id="SSF49562">
    <property type="entry name" value="C2 domain (Calcium/lipid-binding domain, CaLB)"/>
    <property type="match status" value="1"/>
</dbReference>
<dbReference type="PANTHER" id="PTHR10024">
    <property type="entry name" value="SYNAPTOTAGMIN"/>
    <property type="match status" value="1"/>
</dbReference>
<dbReference type="Gene3D" id="2.60.40.150">
    <property type="entry name" value="C2 domain"/>
    <property type="match status" value="1"/>
</dbReference>
<protein>
    <submittedName>
        <fullName evidence="3">Synaptotagmin-17-like</fullName>
    </submittedName>
</protein>